<comment type="caution">
    <text evidence="3">The sequence shown here is derived from an EMBL/GenBank/DDBJ whole genome shotgun (WGS) entry which is preliminary data.</text>
</comment>
<dbReference type="NCBIfam" id="NF033621">
    <property type="entry name" value="de_GSH_amidase"/>
    <property type="match status" value="1"/>
</dbReference>
<dbReference type="InterPro" id="IPR047999">
    <property type="entry name" value="De_GSH_amidase"/>
</dbReference>
<dbReference type="Gene3D" id="3.60.110.10">
    <property type="entry name" value="Carbon-nitrogen hydrolase"/>
    <property type="match status" value="1"/>
</dbReference>
<dbReference type="CDD" id="cd07581">
    <property type="entry name" value="nitrilase_3"/>
    <property type="match status" value="1"/>
</dbReference>
<comment type="similarity">
    <text evidence="1">Belongs to the carbon-nitrogen hydrolase superfamily. NIT1/NIT2 family.</text>
</comment>
<dbReference type="SUPFAM" id="SSF56317">
    <property type="entry name" value="Carbon-nitrogen hydrolase"/>
    <property type="match status" value="1"/>
</dbReference>
<dbReference type="PANTHER" id="PTHR23088">
    <property type="entry name" value="NITRILASE-RELATED"/>
    <property type="match status" value="1"/>
</dbReference>
<sequence>MNIALGQWQVSREWQENANTIIQLMQDADRQAARLLVLPEAVLARDNQDSHWVIDAAQPLDGPFISQLLAASRTLSLTTLFTLHVPAGDNKARNVLVALRQGEILLTYDKIHLYDAFTVRESDSVVAGQTLPPLLQIDDFKVGVMTCYDLRFPEMARALALQGAELLVLPAAWLKGANKELHWELLTRARALENTCYIAASGECGVKNIGHSLVVDPLGLVIAQAGERPQLIFAQLDKTHLTAVRQQLPVLQHCRLRSAPAFVSPTLY</sequence>
<proteinExistence type="inferred from homology"/>
<dbReference type="Proteomes" id="UP000790096">
    <property type="component" value="Unassembled WGS sequence"/>
</dbReference>
<dbReference type="PROSITE" id="PS50263">
    <property type="entry name" value="CN_HYDROLASE"/>
    <property type="match status" value="1"/>
</dbReference>
<feature type="domain" description="CN hydrolase" evidence="2">
    <location>
        <begin position="1"/>
        <end position="238"/>
    </location>
</feature>
<evidence type="ECO:0000313" key="3">
    <source>
        <dbReference type="EMBL" id="MBT0724925.1"/>
    </source>
</evidence>
<dbReference type="InterPro" id="IPR001110">
    <property type="entry name" value="UPF0012_CS"/>
</dbReference>
<dbReference type="Pfam" id="PF00795">
    <property type="entry name" value="CN_hydrolase"/>
    <property type="match status" value="1"/>
</dbReference>
<organism evidence="3 4">
    <name type="scientific">Rosenbergiella gaditana</name>
    <dbReference type="NCBI Taxonomy" id="2726987"/>
    <lineage>
        <taxon>Bacteria</taxon>
        <taxon>Pseudomonadati</taxon>
        <taxon>Pseudomonadota</taxon>
        <taxon>Gammaproteobacteria</taxon>
        <taxon>Enterobacterales</taxon>
        <taxon>Erwiniaceae</taxon>
        <taxon>Rosenbergiella</taxon>
    </lineage>
</organism>
<name>A0ABS5SXU4_9GAMM</name>
<dbReference type="InterPro" id="IPR036526">
    <property type="entry name" value="C-N_Hydrolase_sf"/>
</dbReference>
<evidence type="ECO:0000259" key="2">
    <source>
        <dbReference type="PROSITE" id="PS50263"/>
    </source>
</evidence>
<gene>
    <name evidence="3" type="ORF">HH682_10930</name>
</gene>
<reference evidence="3 4" key="1">
    <citation type="submission" date="2020-04" db="EMBL/GenBank/DDBJ databases">
        <title>Genome sequencing of Rosenbergiella species.</title>
        <authorList>
            <person name="Alvarez-Perez S."/>
            <person name="Lievens B."/>
        </authorList>
    </citation>
    <scope>NUCLEOTIDE SEQUENCE [LARGE SCALE GENOMIC DNA]</scope>
    <source>
        <strain evidence="3 4">S61</strain>
    </source>
</reference>
<dbReference type="RefSeq" id="WP_214237585.1">
    <property type="nucleotide sequence ID" value="NZ_JABBFR010000014.1"/>
</dbReference>
<dbReference type="PANTHER" id="PTHR23088:SF27">
    <property type="entry name" value="DEAMINATED GLUTATHIONE AMIDASE"/>
    <property type="match status" value="1"/>
</dbReference>
<dbReference type="InterPro" id="IPR003010">
    <property type="entry name" value="C-N_Hydrolase"/>
</dbReference>
<keyword evidence="4" id="KW-1185">Reference proteome</keyword>
<accession>A0ABS5SXU4</accession>
<dbReference type="PROSITE" id="PS01227">
    <property type="entry name" value="UPF0012"/>
    <property type="match status" value="1"/>
</dbReference>
<protein>
    <submittedName>
        <fullName evidence="3">Deaminated glutathione amidase</fullName>
    </submittedName>
</protein>
<evidence type="ECO:0000256" key="1">
    <source>
        <dbReference type="ARBA" id="ARBA00010613"/>
    </source>
</evidence>
<dbReference type="EMBL" id="JABBFR010000014">
    <property type="protein sequence ID" value="MBT0724925.1"/>
    <property type="molecule type" value="Genomic_DNA"/>
</dbReference>
<evidence type="ECO:0000313" key="4">
    <source>
        <dbReference type="Proteomes" id="UP000790096"/>
    </source>
</evidence>